<keyword evidence="2" id="KW-1185">Reference proteome</keyword>
<comment type="caution">
    <text evidence="1">The sequence shown here is derived from an EMBL/GenBank/DDBJ whole genome shotgun (WGS) entry which is preliminary data.</text>
</comment>
<accession>A0A9P9EGF9</accession>
<protein>
    <submittedName>
        <fullName evidence="1">Uncharacterized protein</fullName>
    </submittedName>
</protein>
<proteinExistence type="predicted"/>
<dbReference type="Proteomes" id="UP000700596">
    <property type="component" value="Unassembled WGS sequence"/>
</dbReference>
<evidence type="ECO:0000313" key="1">
    <source>
        <dbReference type="EMBL" id="KAH7136121.1"/>
    </source>
</evidence>
<evidence type="ECO:0000313" key="2">
    <source>
        <dbReference type="Proteomes" id="UP000700596"/>
    </source>
</evidence>
<name>A0A9P9EGF9_9PLEO</name>
<organism evidence="1 2">
    <name type="scientific">Dendryphion nanum</name>
    <dbReference type="NCBI Taxonomy" id="256645"/>
    <lineage>
        <taxon>Eukaryota</taxon>
        <taxon>Fungi</taxon>
        <taxon>Dikarya</taxon>
        <taxon>Ascomycota</taxon>
        <taxon>Pezizomycotina</taxon>
        <taxon>Dothideomycetes</taxon>
        <taxon>Pleosporomycetidae</taxon>
        <taxon>Pleosporales</taxon>
        <taxon>Torulaceae</taxon>
        <taxon>Dendryphion</taxon>
    </lineage>
</organism>
<gene>
    <name evidence="1" type="ORF">B0J11DRAFT_597462</name>
</gene>
<reference evidence="1" key="1">
    <citation type="journal article" date="2021" name="Nat. Commun.">
        <title>Genetic determinants of endophytism in the Arabidopsis root mycobiome.</title>
        <authorList>
            <person name="Mesny F."/>
            <person name="Miyauchi S."/>
            <person name="Thiergart T."/>
            <person name="Pickel B."/>
            <person name="Atanasova L."/>
            <person name="Karlsson M."/>
            <person name="Huettel B."/>
            <person name="Barry K.W."/>
            <person name="Haridas S."/>
            <person name="Chen C."/>
            <person name="Bauer D."/>
            <person name="Andreopoulos W."/>
            <person name="Pangilinan J."/>
            <person name="LaButti K."/>
            <person name="Riley R."/>
            <person name="Lipzen A."/>
            <person name="Clum A."/>
            <person name="Drula E."/>
            <person name="Henrissat B."/>
            <person name="Kohler A."/>
            <person name="Grigoriev I.V."/>
            <person name="Martin F.M."/>
            <person name="Hacquard S."/>
        </authorList>
    </citation>
    <scope>NUCLEOTIDE SEQUENCE</scope>
    <source>
        <strain evidence="1">MPI-CAGE-CH-0243</strain>
    </source>
</reference>
<dbReference type="AlphaFoldDB" id="A0A9P9EGF9"/>
<dbReference type="OrthoDB" id="3801338at2759"/>
<dbReference type="EMBL" id="JAGMWT010000002">
    <property type="protein sequence ID" value="KAH7136121.1"/>
    <property type="molecule type" value="Genomic_DNA"/>
</dbReference>
<sequence length="261" mass="30435">MSIGLSQAMNTPGSIYQQCPQFDYKNMHSQDHEVYANVLPVFTNEIVQFHNYYRYFPDLSTIHPFQRPFLLFSPPLYIFRNGRPINSAPFQALLSVSPLIRALYAKYPSIVGIRLPKGVDQAAIHNVLVWLINACHYTWPHEIQPTGSFSWNLAVARAARWLGFSPLYYQQLFHHVYGRIFMFQGNDHCFDHMIEIETRAIGNWDPFYRKLCQRLAAMRYQGLLSDQMAAFVYGKKHAKLRAGMNGYDLQHENRRRLIRGS</sequence>